<feature type="region of interest" description="Disordered" evidence="1">
    <location>
        <begin position="1"/>
        <end position="74"/>
    </location>
</feature>
<dbReference type="Proteomes" id="UP000000763">
    <property type="component" value="Chromosome 6"/>
</dbReference>
<organism evidence="2 3">
    <name type="scientific">Oryza sativa subsp. japonica</name>
    <name type="common">Rice</name>
    <dbReference type="NCBI Taxonomy" id="39947"/>
    <lineage>
        <taxon>Eukaryota</taxon>
        <taxon>Viridiplantae</taxon>
        <taxon>Streptophyta</taxon>
        <taxon>Embryophyta</taxon>
        <taxon>Tracheophyta</taxon>
        <taxon>Spermatophyta</taxon>
        <taxon>Magnoliopsida</taxon>
        <taxon>Liliopsida</taxon>
        <taxon>Poales</taxon>
        <taxon>Poaceae</taxon>
        <taxon>BOP clade</taxon>
        <taxon>Oryzoideae</taxon>
        <taxon>Oryzeae</taxon>
        <taxon>Oryzinae</taxon>
        <taxon>Oryza</taxon>
        <taxon>Oryza sativa</taxon>
    </lineage>
</organism>
<sequence>MGFLPSSLLATLRRDAERGRQPAAASSSSSSGENDDDEEEKATLSARSTSSRLADMSPASVPGQSSQCQCRCHTRRHPRPRDVLMPRQRRRLEEFRITSTPLTKNTIPAIAAVGGTLRFILCEWNADEMCTVHFDLTSPPDRPLRSGRQVRRQYTGKAWTVDTGNVWLLQSDGELFQVLLGFLDFADRKISAVSVYRMTSPTSCRAWRACPTSEENDGDLCIYDIDEQSPPRRRHTLRSEL</sequence>
<evidence type="ECO:0000313" key="3">
    <source>
        <dbReference type="Proteomes" id="UP000000763"/>
    </source>
</evidence>
<name>Q5SNN1_ORYSJ</name>
<protein>
    <submittedName>
        <fullName evidence="2">Uncharacterized protein</fullName>
    </submittedName>
</protein>
<dbReference type="EMBL" id="AP002071">
    <property type="protein sequence ID" value="BAD72173.1"/>
    <property type="molecule type" value="Genomic_DNA"/>
</dbReference>
<proteinExistence type="predicted"/>
<accession>Q5SNN1</accession>
<gene>
    <name evidence="2" type="primary">P0675A05.5</name>
</gene>
<evidence type="ECO:0000256" key="1">
    <source>
        <dbReference type="SAM" id="MobiDB-lite"/>
    </source>
</evidence>
<evidence type="ECO:0000313" key="2">
    <source>
        <dbReference type="EMBL" id="BAD72173.1"/>
    </source>
</evidence>
<reference evidence="3" key="1">
    <citation type="journal article" date="2005" name="Nature">
        <title>The map-based sequence of the rice genome.</title>
        <authorList>
            <consortium name="International rice genome sequencing project (IRGSP)"/>
            <person name="Matsumoto T."/>
            <person name="Wu J."/>
            <person name="Kanamori H."/>
            <person name="Katayose Y."/>
            <person name="Fujisawa M."/>
            <person name="Namiki N."/>
            <person name="Mizuno H."/>
            <person name="Yamamoto K."/>
            <person name="Antonio B.A."/>
            <person name="Baba T."/>
            <person name="Sakata K."/>
            <person name="Nagamura Y."/>
            <person name="Aoki H."/>
            <person name="Arikawa K."/>
            <person name="Arita K."/>
            <person name="Bito T."/>
            <person name="Chiden Y."/>
            <person name="Fujitsuka N."/>
            <person name="Fukunaka R."/>
            <person name="Hamada M."/>
            <person name="Harada C."/>
            <person name="Hayashi A."/>
            <person name="Hijishita S."/>
            <person name="Honda M."/>
            <person name="Hosokawa S."/>
            <person name="Ichikawa Y."/>
            <person name="Idonuma A."/>
            <person name="Iijima M."/>
            <person name="Ikeda M."/>
            <person name="Ikeno M."/>
            <person name="Ito K."/>
            <person name="Ito S."/>
            <person name="Ito T."/>
            <person name="Ito Y."/>
            <person name="Ito Y."/>
            <person name="Iwabuchi A."/>
            <person name="Kamiya K."/>
            <person name="Karasawa W."/>
            <person name="Kurita K."/>
            <person name="Katagiri S."/>
            <person name="Kikuta A."/>
            <person name="Kobayashi H."/>
            <person name="Kobayashi N."/>
            <person name="Machita K."/>
            <person name="Maehara T."/>
            <person name="Masukawa M."/>
            <person name="Mizubayashi T."/>
            <person name="Mukai Y."/>
            <person name="Nagasaki H."/>
            <person name="Nagata Y."/>
            <person name="Naito S."/>
            <person name="Nakashima M."/>
            <person name="Nakama Y."/>
            <person name="Nakamichi Y."/>
            <person name="Nakamura M."/>
            <person name="Meguro A."/>
            <person name="Negishi M."/>
            <person name="Ohta I."/>
            <person name="Ohta T."/>
            <person name="Okamoto M."/>
            <person name="Ono N."/>
            <person name="Saji S."/>
            <person name="Sakaguchi M."/>
            <person name="Sakai K."/>
            <person name="Shibata M."/>
            <person name="Shimokawa T."/>
            <person name="Song J."/>
            <person name="Takazaki Y."/>
            <person name="Terasawa K."/>
            <person name="Tsugane M."/>
            <person name="Tsuji K."/>
            <person name="Ueda S."/>
            <person name="Waki K."/>
            <person name="Yamagata H."/>
            <person name="Yamamoto M."/>
            <person name="Yamamoto S."/>
            <person name="Yamane H."/>
            <person name="Yoshiki S."/>
            <person name="Yoshihara R."/>
            <person name="Yukawa K."/>
            <person name="Zhong H."/>
            <person name="Yano M."/>
            <person name="Yuan Q."/>
            <person name="Ouyang S."/>
            <person name="Liu J."/>
            <person name="Jones K.M."/>
            <person name="Gansberger K."/>
            <person name="Moffat K."/>
            <person name="Hill J."/>
            <person name="Bera J."/>
            <person name="Fadrosh D."/>
            <person name="Jin S."/>
            <person name="Johri S."/>
            <person name="Kim M."/>
            <person name="Overton L."/>
            <person name="Reardon M."/>
            <person name="Tsitrin T."/>
            <person name="Vuong H."/>
            <person name="Weaver B."/>
            <person name="Ciecko A."/>
            <person name="Tallon L."/>
            <person name="Jackson J."/>
            <person name="Pai G."/>
            <person name="Aken S.V."/>
            <person name="Utterback T."/>
            <person name="Reidmuller S."/>
            <person name="Feldblyum T."/>
            <person name="Hsiao J."/>
            <person name="Zismann V."/>
            <person name="Iobst S."/>
            <person name="de Vazeille A.R."/>
            <person name="Buell C.R."/>
            <person name="Ying K."/>
            <person name="Li Y."/>
            <person name="Lu T."/>
            <person name="Huang Y."/>
            <person name="Zhao Q."/>
            <person name="Feng Q."/>
            <person name="Zhang L."/>
            <person name="Zhu J."/>
            <person name="Weng Q."/>
            <person name="Mu J."/>
            <person name="Lu Y."/>
            <person name="Fan D."/>
            <person name="Liu Y."/>
            <person name="Guan J."/>
            <person name="Zhang Y."/>
            <person name="Yu S."/>
            <person name="Liu X."/>
            <person name="Zhang Y."/>
            <person name="Hong G."/>
            <person name="Han B."/>
            <person name="Choisne N."/>
            <person name="Demange N."/>
            <person name="Orjeda G."/>
            <person name="Samain S."/>
            <person name="Cattolico L."/>
            <person name="Pelletier E."/>
            <person name="Couloux A."/>
            <person name="Segurens B."/>
            <person name="Wincker P."/>
            <person name="D'Hont A."/>
            <person name="Scarpelli C."/>
            <person name="Weissenbach J."/>
            <person name="Salanoubat M."/>
            <person name="Quetier F."/>
            <person name="Yu Y."/>
            <person name="Kim H.R."/>
            <person name="Rambo T."/>
            <person name="Currie J."/>
            <person name="Collura K."/>
            <person name="Luo M."/>
            <person name="Yang T."/>
            <person name="Ammiraju J.S.S."/>
            <person name="Engler F."/>
            <person name="Soderlund C."/>
            <person name="Wing R.A."/>
            <person name="Palmer L.E."/>
            <person name="de la Bastide M."/>
            <person name="Spiegel L."/>
            <person name="Nascimento L."/>
            <person name="Zutavern T."/>
            <person name="O'Shaughnessy A."/>
            <person name="Dike S."/>
            <person name="Dedhia N."/>
            <person name="Preston R."/>
            <person name="Balija V."/>
            <person name="McCombie W.R."/>
            <person name="Chow T."/>
            <person name="Chen H."/>
            <person name="Chung M."/>
            <person name="Chen C."/>
            <person name="Shaw J."/>
            <person name="Wu H."/>
            <person name="Hsiao K."/>
            <person name="Chao Y."/>
            <person name="Chu M."/>
            <person name="Cheng C."/>
            <person name="Hour A."/>
            <person name="Lee P."/>
            <person name="Lin S."/>
            <person name="Lin Y."/>
            <person name="Liou J."/>
            <person name="Liu S."/>
            <person name="Hsing Y."/>
            <person name="Raghuvanshi S."/>
            <person name="Mohanty A."/>
            <person name="Bharti A.K."/>
            <person name="Gaur A."/>
            <person name="Gupta V."/>
            <person name="Kumar D."/>
            <person name="Ravi V."/>
            <person name="Vij S."/>
            <person name="Kapur A."/>
            <person name="Khurana P."/>
            <person name="Khurana P."/>
            <person name="Khurana J.P."/>
            <person name="Tyagi A.K."/>
            <person name="Gaikwad K."/>
            <person name="Singh A."/>
            <person name="Dalal V."/>
            <person name="Srivastava S."/>
            <person name="Dixit A."/>
            <person name="Pal A.K."/>
            <person name="Ghazi I.A."/>
            <person name="Yadav M."/>
            <person name="Pandit A."/>
            <person name="Bhargava A."/>
            <person name="Sureshbabu K."/>
            <person name="Batra K."/>
            <person name="Sharma T.R."/>
            <person name="Mohapatra T."/>
            <person name="Singh N.K."/>
            <person name="Messing J."/>
            <person name="Nelson A.B."/>
            <person name="Fuks G."/>
            <person name="Kavchok S."/>
            <person name="Keizer G."/>
            <person name="Linton E."/>
            <person name="Llaca V."/>
            <person name="Song R."/>
            <person name="Tanyolac B."/>
            <person name="Young S."/>
            <person name="Ho-Il K."/>
            <person name="Hahn J.H."/>
            <person name="Sangsakoo G."/>
            <person name="Vanavichit A."/>
            <person name="de Mattos Luiz.A.T."/>
            <person name="Zimmer P.D."/>
            <person name="Malone G."/>
            <person name="Dellagostin O."/>
            <person name="de Oliveira A.C."/>
            <person name="Bevan M."/>
            <person name="Bancroft I."/>
            <person name="Minx P."/>
            <person name="Cordum H."/>
            <person name="Wilson R."/>
            <person name="Cheng Z."/>
            <person name="Jin W."/>
            <person name="Jiang J."/>
            <person name="Leong S.A."/>
            <person name="Iwama H."/>
            <person name="Gojobori T."/>
            <person name="Itoh T."/>
            <person name="Niimura Y."/>
            <person name="Fujii Y."/>
            <person name="Habara T."/>
            <person name="Sakai H."/>
            <person name="Sato Y."/>
            <person name="Wilson G."/>
            <person name="Kumar K."/>
            <person name="McCouch S."/>
            <person name="Juretic N."/>
            <person name="Hoen D."/>
            <person name="Wright S."/>
            <person name="Bruskiewich R."/>
            <person name="Bureau T."/>
            <person name="Miyao A."/>
            <person name="Hirochika H."/>
            <person name="Nishikawa T."/>
            <person name="Kadowaki K."/>
            <person name="Sugiura M."/>
            <person name="Burr B."/>
            <person name="Sasaki T."/>
        </authorList>
    </citation>
    <scope>NUCLEOTIDE SEQUENCE [LARGE SCALE GENOMIC DNA]</scope>
    <source>
        <strain evidence="3">cv. Nipponbare</strain>
    </source>
</reference>
<reference evidence="3" key="2">
    <citation type="journal article" date="2008" name="Nucleic Acids Res.">
        <title>The rice annotation project database (RAP-DB): 2008 update.</title>
        <authorList>
            <consortium name="The rice annotation project (RAP)"/>
        </authorList>
    </citation>
    <scope>GENOME REANNOTATION</scope>
    <source>
        <strain evidence="3">cv. Nipponbare</strain>
    </source>
</reference>
<dbReference type="AlphaFoldDB" id="Q5SNN1"/>